<dbReference type="CDD" id="cd11070">
    <property type="entry name" value="CYP56-like"/>
    <property type="match status" value="1"/>
</dbReference>
<accession>A0A7C8MJ87</accession>
<dbReference type="EMBL" id="JAADJZ010000013">
    <property type="protein sequence ID" value="KAF2870624.1"/>
    <property type="molecule type" value="Genomic_DNA"/>
</dbReference>
<dbReference type="GO" id="GO:0016705">
    <property type="term" value="F:oxidoreductase activity, acting on paired donors, with incorporation or reduction of molecular oxygen"/>
    <property type="evidence" value="ECO:0007669"/>
    <property type="project" value="InterPro"/>
</dbReference>
<dbReference type="SUPFAM" id="SSF48264">
    <property type="entry name" value="Cytochrome P450"/>
    <property type="match status" value="1"/>
</dbReference>
<keyword evidence="2" id="KW-0479">Metal-binding</keyword>
<comment type="similarity">
    <text evidence="1">Belongs to the cytochrome P450 family.</text>
</comment>
<sequence length="559" mass="63153">MFLLILIGSAAGYVAWSLVCLEINYKRASAMGIPLVRIPIDPLNFLWQVVEPNLWPALDFLRLPLPASTLYMRRGWFFADKAESHVRYGPIWATVTPRGIHVQVSDPEANHAIFTRRGDFVRPYHTYQLLEVYGPCISTADNANWARHRKVLAAPFNENIMNFVWNESLRQTRQMIEYWTTSESTRSFIPSVAQDTRTLSLNVLAATGFRRSVDFQGSSSGAVETEAGTFSYRDALQIVLDNVILLMVVPPRYLTNSWLPKSLLRLGKAAADFKMHMVRMLDEETSSLNRGEKGAGGIMTSFVRALDAHNKDDGSRGPKGMSVEEIFGNIFVINFAGHDTTANTLAFTMLLLAAFPEVQEWVAEEVRVVTANLDNEQWEYATLFPELKRCRAVLLETLRLFPPIMNLPKISNEQPQTLTVEGRTVVVPPVTWIYPCIIAAQTNSQHWPDPLAWKPSRWIKGGEETQPETLITPAKATYFPWSDGPQNCPGVRFSQVEFVAVLACLLRKHRLQAQTLPGESGEKLRERIMGVVEDCDAQMLLRMKDPNRIRLDCVRAKES</sequence>
<dbReference type="Pfam" id="PF00067">
    <property type="entry name" value="p450"/>
    <property type="match status" value="1"/>
</dbReference>
<dbReference type="GO" id="GO:0004497">
    <property type="term" value="F:monooxygenase activity"/>
    <property type="evidence" value="ECO:0007669"/>
    <property type="project" value="InterPro"/>
</dbReference>
<dbReference type="PANTHER" id="PTHR24305">
    <property type="entry name" value="CYTOCHROME P450"/>
    <property type="match status" value="1"/>
</dbReference>
<dbReference type="AlphaFoldDB" id="A0A7C8MJ87"/>
<comment type="caution">
    <text evidence="3">The sequence shown here is derived from an EMBL/GenBank/DDBJ whole genome shotgun (WGS) entry which is preliminary data.</text>
</comment>
<evidence type="ECO:0000313" key="4">
    <source>
        <dbReference type="Proteomes" id="UP000481861"/>
    </source>
</evidence>
<keyword evidence="2" id="KW-0349">Heme</keyword>
<keyword evidence="2" id="KW-0408">Iron</keyword>
<dbReference type="PRINTS" id="PR00385">
    <property type="entry name" value="P450"/>
</dbReference>
<dbReference type="InterPro" id="IPR036396">
    <property type="entry name" value="Cyt_P450_sf"/>
</dbReference>
<keyword evidence="4" id="KW-1185">Reference proteome</keyword>
<comment type="cofactor">
    <cofactor evidence="2">
        <name>heme</name>
        <dbReference type="ChEBI" id="CHEBI:30413"/>
    </cofactor>
</comment>
<dbReference type="InterPro" id="IPR002401">
    <property type="entry name" value="Cyt_P450_E_grp-I"/>
</dbReference>
<dbReference type="GO" id="GO:0020037">
    <property type="term" value="F:heme binding"/>
    <property type="evidence" value="ECO:0007669"/>
    <property type="project" value="InterPro"/>
</dbReference>
<dbReference type="Proteomes" id="UP000481861">
    <property type="component" value="Unassembled WGS sequence"/>
</dbReference>
<proteinExistence type="inferred from homology"/>
<dbReference type="PANTHER" id="PTHR24305:SF166">
    <property type="entry name" value="CYTOCHROME P450 12A4, MITOCHONDRIAL-RELATED"/>
    <property type="match status" value="1"/>
</dbReference>
<evidence type="ECO:0000256" key="2">
    <source>
        <dbReference type="PIRSR" id="PIRSR602401-1"/>
    </source>
</evidence>
<evidence type="ECO:0000313" key="3">
    <source>
        <dbReference type="EMBL" id="KAF2870624.1"/>
    </source>
</evidence>
<dbReference type="Gene3D" id="1.10.630.10">
    <property type="entry name" value="Cytochrome P450"/>
    <property type="match status" value="1"/>
</dbReference>
<dbReference type="OrthoDB" id="1470350at2759"/>
<dbReference type="InterPro" id="IPR001128">
    <property type="entry name" value="Cyt_P450"/>
</dbReference>
<dbReference type="InterPro" id="IPR050121">
    <property type="entry name" value="Cytochrome_P450_monoxygenase"/>
</dbReference>
<reference evidence="3 4" key="1">
    <citation type="submission" date="2020-01" db="EMBL/GenBank/DDBJ databases">
        <authorList>
            <consortium name="DOE Joint Genome Institute"/>
            <person name="Haridas S."/>
            <person name="Albert R."/>
            <person name="Binder M."/>
            <person name="Bloem J."/>
            <person name="Labutti K."/>
            <person name="Salamov A."/>
            <person name="Andreopoulos B."/>
            <person name="Baker S.E."/>
            <person name="Barry K."/>
            <person name="Bills G."/>
            <person name="Bluhm B.H."/>
            <person name="Cannon C."/>
            <person name="Castanera R."/>
            <person name="Culley D.E."/>
            <person name="Daum C."/>
            <person name="Ezra D."/>
            <person name="Gonzalez J.B."/>
            <person name="Henrissat B."/>
            <person name="Kuo A."/>
            <person name="Liang C."/>
            <person name="Lipzen A."/>
            <person name="Lutzoni F."/>
            <person name="Magnuson J."/>
            <person name="Mondo S."/>
            <person name="Nolan M."/>
            <person name="Ohm R."/>
            <person name="Pangilinan J."/>
            <person name="Park H.-J.H."/>
            <person name="Ramirez L."/>
            <person name="Alfaro M."/>
            <person name="Sun H."/>
            <person name="Tritt A."/>
            <person name="Yoshinaga Y."/>
            <person name="Zwiers L.-H.L."/>
            <person name="Turgeon B.G."/>
            <person name="Goodwin S.B."/>
            <person name="Spatafora J.W."/>
            <person name="Crous P.W."/>
            <person name="Grigoriev I.V."/>
        </authorList>
    </citation>
    <scope>NUCLEOTIDE SEQUENCE [LARGE SCALE GENOMIC DNA]</scope>
    <source>
        <strain evidence="3 4">CBS 611.86</strain>
    </source>
</reference>
<gene>
    <name evidence="3" type="ORF">BDV95DRAFT_65062</name>
</gene>
<evidence type="ECO:0000256" key="1">
    <source>
        <dbReference type="ARBA" id="ARBA00010617"/>
    </source>
</evidence>
<protein>
    <submittedName>
        <fullName evidence="3">Cytochrome P450</fullName>
    </submittedName>
</protein>
<organism evidence="3 4">
    <name type="scientific">Massariosphaeria phaeospora</name>
    <dbReference type="NCBI Taxonomy" id="100035"/>
    <lineage>
        <taxon>Eukaryota</taxon>
        <taxon>Fungi</taxon>
        <taxon>Dikarya</taxon>
        <taxon>Ascomycota</taxon>
        <taxon>Pezizomycotina</taxon>
        <taxon>Dothideomycetes</taxon>
        <taxon>Pleosporomycetidae</taxon>
        <taxon>Pleosporales</taxon>
        <taxon>Pleosporales incertae sedis</taxon>
        <taxon>Massariosphaeria</taxon>
    </lineage>
</organism>
<dbReference type="GO" id="GO:0005506">
    <property type="term" value="F:iron ion binding"/>
    <property type="evidence" value="ECO:0007669"/>
    <property type="project" value="InterPro"/>
</dbReference>
<name>A0A7C8MJ87_9PLEO</name>
<dbReference type="PRINTS" id="PR00463">
    <property type="entry name" value="EP450I"/>
</dbReference>
<feature type="binding site" description="axial binding residue" evidence="2">
    <location>
        <position position="488"/>
    </location>
    <ligand>
        <name>heme</name>
        <dbReference type="ChEBI" id="CHEBI:30413"/>
    </ligand>
    <ligandPart>
        <name>Fe</name>
        <dbReference type="ChEBI" id="CHEBI:18248"/>
    </ligandPart>
</feature>